<dbReference type="EMBL" id="LGRX02035283">
    <property type="protein sequence ID" value="KAK3235479.1"/>
    <property type="molecule type" value="Genomic_DNA"/>
</dbReference>
<keyword evidence="1" id="KW-1133">Transmembrane helix</keyword>
<proteinExistence type="predicted"/>
<comment type="caution">
    <text evidence="2">The sequence shown here is derived from an EMBL/GenBank/DDBJ whole genome shotgun (WGS) entry which is preliminary data.</text>
</comment>
<accession>A0AAE0EPG6</accession>
<feature type="transmembrane region" description="Helical" evidence="1">
    <location>
        <begin position="127"/>
        <end position="147"/>
    </location>
</feature>
<protein>
    <submittedName>
        <fullName evidence="2">Uncharacterized protein</fullName>
    </submittedName>
</protein>
<keyword evidence="1" id="KW-0812">Transmembrane</keyword>
<feature type="transmembrane region" description="Helical" evidence="1">
    <location>
        <begin position="235"/>
        <end position="254"/>
    </location>
</feature>
<feature type="transmembrane region" description="Helical" evidence="1">
    <location>
        <begin position="73"/>
        <end position="106"/>
    </location>
</feature>
<evidence type="ECO:0000313" key="2">
    <source>
        <dbReference type="EMBL" id="KAK3235479.1"/>
    </source>
</evidence>
<dbReference type="Proteomes" id="UP001190700">
    <property type="component" value="Unassembled WGS sequence"/>
</dbReference>
<keyword evidence="1" id="KW-0472">Membrane</keyword>
<gene>
    <name evidence="2" type="ORF">CYMTET_54313</name>
</gene>
<keyword evidence="3" id="KW-1185">Reference proteome</keyword>
<reference evidence="2 3" key="1">
    <citation type="journal article" date="2015" name="Genome Biol. Evol.">
        <title>Comparative Genomics of a Bacterivorous Green Alga Reveals Evolutionary Causalities and Consequences of Phago-Mixotrophic Mode of Nutrition.</title>
        <authorList>
            <person name="Burns J.A."/>
            <person name="Paasch A."/>
            <person name="Narechania A."/>
            <person name="Kim E."/>
        </authorList>
    </citation>
    <scope>NUCLEOTIDE SEQUENCE [LARGE SCALE GENOMIC DNA]</scope>
    <source>
        <strain evidence="2 3">PLY_AMNH</strain>
    </source>
</reference>
<evidence type="ECO:0000313" key="3">
    <source>
        <dbReference type="Proteomes" id="UP001190700"/>
    </source>
</evidence>
<dbReference type="AlphaFoldDB" id="A0AAE0EPG6"/>
<sequence>GFAAFAGLADMQLLLAQQPGLLLRKLWCYLGVWLVFITAMPQLDRVFLQKSMECKLDDWITVDRSMMGVTSQAWYFLYMAWCITGLLLAYAVAVAVLAVASVLISFPTGPATLPSSVATFKPGLLKCWAAWLAIGMNAVASLFLHFACWGDQRPDAMCPEFFSRGPAFWREGLEGKPEIVLKWYELGGRLSAFAPCYAVFPLLGLCLANQTFPAWRSEMLQKMKSRTKGERLRSVGVYMVAAWAIIASIILPATTEEEDSMQMGLLWTSPMMVGYGCKWRRCGDEDSVAQRKQYFSQLDGFDDVTDAFEYPNEVRRLLQQPEEKMDDYTISEDPKPHFLPGKDSERAHLWSKSERYSISEDVRGSNRWKQLQQKRRMKHRMRERRSQRRNRNALKIPPDIRWTWDAFVEDARDLLLCFLAFYAVAFLMPSQPSIFSTSGSNSLATMLLYKAFERLSNPVHGYLTKLISAESFLLDVTFFAAIQLLLSLPWHRYSATGAQALYRFANRYSTPPDRSGGSLPGIEKDR</sequence>
<organism evidence="2 3">
    <name type="scientific">Cymbomonas tetramitiformis</name>
    <dbReference type="NCBI Taxonomy" id="36881"/>
    <lineage>
        <taxon>Eukaryota</taxon>
        <taxon>Viridiplantae</taxon>
        <taxon>Chlorophyta</taxon>
        <taxon>Pyramimonadophyceae</taxon>
        <taxon>Pyramimonadales</taxon>
        <taxon>Pyramimonadaceae</taxon>
        <taxon>Cymbomonas</taxon>
    </lineage>
</organism>
<feature type="transmembrane region" description="Helical" evidence="1">
    <location>
        <begin position="26"/>
        <end position="43"/>
    </location>
</feature>
<evidence type="ECO:0000256" key="1">
    <source>
        <dbReference type="SAM" id="Phobius"/>
    </source>
</evidence>
<name>A0AAE0EPG6_9CHLO</name>
<feature type="non-terminal residue" evidence="2">
    <location>
        <position position="1"/>
    </location>
</feature>